<dbReference type="SUPFAM" id="SSF52768">
    <property type="entry name" value="Arginase/deacetylase"/>
    <property type="match status" value="2"/>
</dbReference>
<dbReference type="Gene3D" id="3.40.800.20">
    <property type="entry name" value="Histone deacetylase domain"/>
    <property type="match status" value="2"/>
</dbReference>
<dbReference type="InterPro" id="IPR000286">
    <property type="entry name" value="HDACs"/>
</dbReference>
<dbReference type="InterPro" id="IPR037138">
    <property type="entry name" value="His_deacetylse_dom_sf"/>
</dbReference>
<evidence type="ECO:0000259" key="2">
    <source>
        <dbReference type="Pfam" id="PF00850"/>
    </source>
</evidence>
<feature type="domain" description="Histone deacetylase" evidence="2">
    <location>
        <begin position="525"/>
        <end position="814"/>
    </location>
</feature>
<proteinExistence type="predicted"/>
<feature type="domain" description="Histone deacetylase" evidence="2">
    <location>
        <begin position="93"/>
        <end position="388"/>
    </location>
</feature>
<dbReference type="PRINTS" id="PR01270">
    <property type="entry name" value="HDASUPER"/>
</dbReference>
<dbReference type="InterPro" id="IPR023696">
    <property type="entry name" value="Ureohydrolase_dom_sf"/>
</dbReference>
<dbReference type="GO" id="GO:0040029">
    <property type="term" value="P:epigenetic regulation of gene expression"/>
    <property type="evidence" value="ECO:0007669"/>
    <property type="project" value="TreeGrafter"/>
</dbReference>
<reference evidence="3" key="1">
    <citation type="submission" date="2013-07" db="EMBL/GenBank/DDBJ databases">
        <title>Midgut Transcriptome Profiling of Anoplphora glabripennis, a Lignocellulose Degrading, Wood-Boring Cerambycid.</title>
        <authorList>
            <person name="Scully E.D."/>
            <person name="Hoover K."/>
            <person name="Carlson J.E."/>
            <person name="Tien M."/>
            <person name="Geib S.M."/>
        </authorList>
    </citation>
    <scope>NUCLEOTIDE SEQUENCE</scope>
</reference>
<organism evidence="3">
    <name type="scientific">Anoplophora glabripennis</name>
    <name type="common">Asian longhorn beetle</name>
    <name type="synonym">Anoplophora nobilis</name>
    <dbReference type="NCBI Taxonomy" id="217634"/>
    <lineage>
        <taxon>Eukaryota</taxon>
        <taxon>Metazoa</taxon>
        <taxon>Ecdysozoa</taxon>
        <taxon>Arthropoda</taxon>
        <taxon>Hexapoda</taxon>
        <taxon>Insecta</taxon>
        <taxon>Pterygota</taxon>
        <taxon>Neoptera</taxon>
        <taxon>Endopterygota</taxon>
        <taxon>Coleoptera</taxon>
        <taxon>Polyphaga</taxon>
        <taxon>Cucujiformia</taxon>
        <taxon>Chrysomeloidea</taxon>
        <taxon>Cerambycidae</taxon>
        <taxon>Lamiinae</taxon>
        <taxon>Lamiini</taxon>
        <taxon>Anoplophora</taxon>
    </lineage>
</organism>
<comment type="catalytic activity">
    <reaction evidence="1">
        <text>N(6)-acetyl-L-lysyl-[histone] + H2O = L-lysyl-[histone] + acetate</text>
        <dbReference type="Rhea" id="RHEA:58196"/>
        <dbReference type="Rhea" id="RHEA-COMP:9845"/>
        <dbReference type="Rhea" id="RHEA-COMP:11338"/>
        <dbReference type="ChEBI" id="CHEBI:15377"/>
        <dbReference type="ChEBI" id="CHEBI:29969"/>
        <dbReference type="ChEBI" id="CHEBI:30089"/>
        <dbReference type="ChEBI" id="CHEBI:61930"/>
        <dbReference type="EC" id="3.5.1.98"/>
    </reaction>
</comment>
<protein>
    <submittedName>
        <fullName evidence="3">Histone deacetylase</fullName>
    </submittedName>
</protein>
<dbReference type="AlphaFoldDB" id="V5GUX7"/>
<dbReference type="EMBL" id="GALX01002999">
    <property type="protein sequence ID" value="JAB65467.1"/>
    <property type="molecule type" value="Transcribed_RNA"/>
</dbReference>
<evidence type="ECO:0000256" key="1">
    <source>
        <dbReference type="ARBA" id="ARBA00048287"/>
    </source>
</evidence>
<evidence type="ECO:0000313" key="3">
    <source>
        <dbReference type="EMBL" id="JAB65467.1"/>
    </source>
</evidence>
<dbReference type="PANTHER" id="PTHR10625">
    <property type="entry name" value="HISTONE DEACETYLASE HDAC1-RELATED"/>
    <property type="match status" value="1"/>
</dbReference>
<gene>
    <name evidence="3" type="primary">HDAC6</name>
</gene>
<accession>V5GUX7</accession>
<name>V5GUX7_ANOGL</name>
<dbReference type="Pfam" id="PF00850">
    <property type="entry name" value="Hist_deacetyl"/>
    <property type="match status" value="2"/>
</dbReference>
<dbReference type="GO" id="GO:0000118">
    <property type="term" value="C:histone deacetylase complex"/>
    <property type="evidence" value="ECO:0007669"/>
    <property type="project" value="TreeGrafter"/>
</dbReference>
<dbReference type="GO" id="GO:0141221">
    <property type="term" value="F:histone deacetylase activity, hydrolytic mechanism"/>
    <property type="evidence" value="ECO:0007669"/>
    <property type="project" value="UniProtKB-EC"/>
</dbReference>
<dbReference type="PANTHER" id="PTHR10625:SF38">
    <property type="entry name" value="HISTONE DEACETYLASE 6, ISOFORM G"/>
    <property type="match status" value="1"/>
</dbReference>
<dbReference type="InterPro" id="IPR023801">
    <property type="entry name" value="His_deacetylse_dom"/>
</dbReference>
<feature type="non-terminal residue" evidence="3">
    <location>
        <position position="1"/>
    </location>
</feature>
<sequence length="903" mass="102734">CLHYVVIIVIRIDPSTSGSIESTSQKPPLKSLRQLIAEGRNKTLRYSSKKSLEVEVMDHYEAVNNYKQFQDKKTGYVEQESTGHYCIWDRKYPENPERVVCARRRLEALNLIERCERITPETFPEDIFLRKHSKELFERLRQCSEKSDAELQDESSKWDAVFITRETFEDTKKSTQAALTLTLKVARNEYKNGFALIRPPGHHAMANAFCGYCFMNNVAISAEVAISEGLAKRVLIVDYDVHHGQGVQQLFYDRDDVLYFSIHRYEHGEFWPNLRESDSDYIGTGRGKGYNVNVPLNKTGLGDSDYLAIVFNILLPLAYEYNPDLILISAGYDAAIGCPEGEMLVTPHFYGHLITLLSGLANGKLVVLLEGGYFKESLAEGVACTLKALLGDVCYPVTIESNPTVDPLLQEVINNIKYILRDYWKCFKTEKLFEYPRFGNMAINSLEEHVTCLEYRKVVESTGVYETVDCYPVQSNGTIERFNAMIQELRKVYSKSRTCNNIVGYVYDESLLNHKPTGDTGKCPPERPERLTEIIKRFEEFGLKDRCKHIELIKFDERAWLEKVHGSEYISNILNQKNITEKVDWYFNDQTSHAIRKCVSSVLSLAQNISDGSIRAGVAVIRPPGHHALCNGGSGFCFVNNVVVAAQYLTEKLHYKRVLIVDFDIHHGNGTQELTYERSDILYLSIHRFDQNKFFPACEEANYTYTGKNCGEGYNINIPFNKDKKKNIDYWTVWYKLVLPIAYSYNPDFVIISAGFDAGIFDPLGGGYQVTPEMYGQLVQTLKPLASGRVLLALEGGYHLETTALSMVACVKALLGDPLPVPTFSEEVSEDTLETVRNVVRQQRSKWPLLEVNKRIANFLCMRAQLTKLEELSQINPADEGTLQQFRDLVIQCRNNGSGFYDA</sequence>